<sequence length="750" mass="86565">MLYSQQMQKYRKSTSSPILKQQSLPVINELRFAMRTRAGSDQQHSVKINQDSFIACRFNGYQFFAICDGHGQNGHLVSQYLKKNIPIILSNYLKDMTLNSEGINQAIIRSYLKINKDLFQSNIDTNLAGSTIVSILIKDQQIFCANVGDSRAIICQKVNTWMAIQISVDHKPNNVKERARIINADGRISQRKSSEGYPAGPERVYLSFSDTPGLAMTRSFGDKIAAKVGVIAEPEILEFKRTKAHKFIVLASDGVWDQLTNDEVMDLILPYFKDKQVELATERIVREAFNRWKQFSILRDDITCILLSIILIINLAKSQIEVDLSQENNWTYIQNTLNTSTFKVRSLQTEYCYVRIGLKYQDPTFLLMADYKVKPNSNLISTYKQGEKIDRISQLENRGTRFLKLKGNAGTIYITTMADYKNNYYQITITGNNEEECDNDCNQNGICETEGCICNGSFIGNDCHQLSQELVSQTQQDVYFVNDETIKFFSINLYYFLGQTLKLQFESNCQECLNIIIYKTKALFRPEETQKSNYTQLFSFSNGLSTIQTKIPDILPAQQQILYLSVFKQYSNNETAHLQIRFNYEPQSYDDIDENINSTRLIYIIIPSVFGSLLFFLCIGCLINRRRKAIQAQSIIQGPFYQQPRNVINQDPFFNQNRNQFPQQPQIQIVQPPASQFLWPKEEPNNDDDKCIICFYQLNYQNNTVVKINCGHQFHRDCIKGWCIKQQSIKQDKQSDCPYCRCPMDLNLIF</sequence>
<dbReference type="PROSITE" id="PS01032">
    <property type="entry name" value="PPM_1"/>
    <property type="match status" value="1"/>
</dbReference>
<dbReference type="FunFam" id="3.60.40.10:FF:000051">
    <property type="entry name" value="Protein phosphatase 2C-like protein"/>
    <property type="match status" value="1"/>
</dbReference>
<evidence type="ECO:0000259" key="5">
    <source>
        <dbReference type="PROSITE" id="PS50089"/>
    </source>
</evidence>
<reference evidence="7" key="1">
    <citation type="submission" date="2021-01" db="EMBL/GenBank/DDBJ databases">
        <authorList>
            <consortium name="Genoscope - CEA"/>
            <person name="William W."/>
        </authorList>
    </citation>
    <scope>NUCLEOTIDE SEQUENCE</scope>
</reference>
<dbReference type="InterPro" id="IPR001932">
    <property type="entry name" value="PPM-type_phosphatase-like_dom"/>
</dbReference>
<dbReference type="EMBL" id="CAJJDM010000066">
    <property type="protein sequence ID" value="CAD8080585.1"/>
    <property type="molecule type" value="Genomic_DNA"/>
</dbReference>
<evidence type="ECO:0000313" key="7">
    <source>
        <dbReference type="EMBL" id="CAD8080585.1"/>
    </source>
</evidence>
<keyword evidence="2" id="KW-0863">Zinc-finger</keyword>
<dbReference type="PROSITE" id="PS51746">
    <property type="entry name" value="PPM_2"/>
    <property type="match status" value="1"/>
</dbReference>
<evidence type="ECO:0000256" key="4">
    <source>
        <dbReference type="SAM" id="Phobius"/>
    </source>
</evidence>
<keyword evidence="8" id="KW-1185">Reference proteome</keyword>
<dbReference type="AlphaFoldDB" id="A0A8S1MUS9"/>
<comment type="subcellular location">
    <subcellularLocation>
        <location evidence="1">Membrane</location>
        <topology evidence="1">Peripheral membrane protein</topology>
    </subcellularLocation>
</comment>
<dbReference type="GO" id="GO:0008270">
    <property type="term" value="F:zinc ion binding"/>
    <property type="evidence" value="ECO:0007669"/>
    <property type="project" value="UniProtKB-KW"/>
</dbReference>
<dbReference type="GO" id="GO:0004722">
    <property type="term" value="F:protein serine/threonine phosphatase activity"/>
    <property type="evidence" value="ECO:0007669"/>
    <property type="project" value="InterPro"/>
</dbReference>
<dbReference type="Pfam" id="PF00481">
    <property type="entry name" value="PP2C"/>
    <property type="match status" value="1"/>
</dbReference>
<protein>
    <submittedName>
        <fullName evidence="7">Uncharacterized protein</fullName>
    </submittedName>
</protein>
<dbReference type="CDD" id="cd00143">
    <property type="entry name" value="PP2Cc"/>
    <property type="match status" value="1"/>
</dbReference>
<evidence type="ECO:0000256" key="2">
    <source>
        <dbReference type="PROSITE-ProRule" id="PRU00175"/>
    </source>
</evidence>
<dbReference type="InterPro" id="IPR000222">
    <property type="entry name" value="PP2C_BS"/>
</dbReference>
<comment type="similarity">
    <text evidence="3">Belongs to the PP2C family.</text>
</comment>
<dbReference type="PROSITE" id="PS00022">
    <property type="entry name" value="EGF_1"/>
    <property type="match status" value="1"/>
</dbReference>
<keyword evidence="2" id="KW-0862">Zinc</keyword>
<keyword evidence="3" id="KW-0904">Protein phosphatase</keyword>
<keyword evidence="4" id="KW-0472">Membrane</keyword>
<accession>A0A8S1MUS9</accession>
<evidence type="ECO:0000313" key="8">
    <source>
        <dbReference type="Proteomes" id="UP000688137"/>
    </source>
</evidence>
<evidence type="ECO:0000256" key="1">
    <source>
        <dbReference type="ARBA" id="ARBA00004170"/>
    </source>
</evidence>
<dbReference type="SMART" id="SM01197">
    <property type="entry name" value="FANCL_C"/>
    <property type="match status" value="1"/>
</dbReference>
<comment type="caution">
    <text evidence="7">The sequence shown here is derived from an EMBL/GenBank/DDBJ whole genome shotgun (WGS) entry which is preliminary data.</text>
</comment>
<dbReference type="SMART" id="SM00332">
    <property type="entry name" value="PP2Cc"/>
    <property type="match status" value="1"/>
</dbReference>
<dbReference type="GO" id="GO:0016020">
    <property type="term" value="C:membrane"/>
    <property type="evidence" value="ECO:0007669"/>
    <property type="project" value="UniProtKB-SubCell"/>
</dbReference>
<gene>
    <name evidence="7" type="ORF">PPRIM_AZ9-3.1.T0640031</name>
</gene>
<evidence type="ECO:0000256" key="3">
    <source>
        <dbReference type="RuleBase" id="RU003465"/>
    </source>
</evidence>
<keyword evidence="2" id="KW-0479">Metal-binding</keyword>
<dbReference type="Pfam" id="PF13639">
    <property type="entry name" value="zf-RING_2"/>
    <property type="match status" value="1"/>
</dbReference>
<feature type="transmembrane region" description="Helical" evidence="4">
    <location>
        <begin position="601"/>
        <end position="623"/>
    </location>
</feature>
<dbReference type="InterPro" id="IPR000742">
    <property type="entry name" value="EGF"/>
</dbReference>
<organism evidence="7 8">
    <name type="scientific">Paramecium primaurelia</name>
    <dbReference type="NCBI Taxonomy" id="5886"/>
    <lineage>
        <taxon>Eukaryota</taxon>
        <taxon>Sar</taxon>
        <taxon>Alveolata</taxon>
        <taxon>Ciliophora</taxon>
        <taxon>Intramacronucleata</taxon>
        <taxon>Oligohymenophorea</taxon>
        <taxon>Peniculida</taxon>
        <taxon>Parameciidae</taxon>
        <taxon>Paramecium</taxon>
    </lineage>
</organism>
<evidence type="ECO:0000259" key="6">
    <source>
        <dbReference type="PROSITE" id="PS51746"/>
    </source>
</evidence>
<dbReference type="SMART" id="SM00184">
    <property type="entry name" value="RING"/>
    <property type="match status" value="1"/>
</dbReference>
<dbReference type="PROSITE" id="PS50089">
    <property type="entry name" value="ZF_RING_2"/>
    <property type="match status" value="1"/>
</dbReference>
<dbReference type="Proteomes" id="UP000688137">
    <property type="component" value="Unassembled WGS sequence"/>
</dbReference>
<keyword evidence="3" id="KW-0378">Hydrolase</keyword>
<keyword evidence="4" id="KW-0812">Transmembrane</keyword>
<name>A0A8S1MUS9_PARPR</name>
<dbReference type="PANTHER" id="PTHR47992">
    <property type="entry name" value="PROTEIN PHOSPHATASE"/>
    <property type="match status" value="1"/>
</dbReference>
<dbReference type="InterPro" id="IPR001841">
    <property type="entry name" value="Znf_RING"/>
</dbReference>
<dbReference type="InterPro" id="IPR015655">
    <property type="entry name" value="PP2C"/>
</dbReference>
<feature type="domain" description="RING-type" evidence="5">
    <location>
        <begin position="691"/>
        <end position="741"/>
    </location>
</feature>
<proteinExistence type="inferred from homology"/>
<keyword evidence="4" id="KW-1133">Transmembrane helix</keyword>
<feature type="domain" description="PPM-type phosphatase" evidence="6">
    <location>
        <begin position="35"/>
        <end position="309"/>
    </location>
</feature>